<proteinExistence type="predicted"/>
<dbReference type="EMBL" id="AMZH03033226">
    <property type="protein sequence ID" value="RRT32210.1"/>
    <property type="molecule type" value="Genomic_DNA"/>
</dbReference>
<comment type="caution">
    <text evidence="2">The sequence shown here is derived from an EMBL/GenBank/DDBJ whole genome shotgun (WGS) entry which is preliminary data.</text>
</comment>
<evidence type="ECO:0000313" key="3">
    <source>
        <dbReference type="Proteomes" id="UP000287651"/>
    </source>
</evidence>
<reference evidence="2 3" key="1">
    <citation type="journal article" date="2014" name="Agronomy (Basel)">
        <title>A Draft Genome Sequence for Ensete ventricosum, the Drought-Tolerant Tree Against Hunger.</title>
        <authorList>
            <person name="Harrison J."/>
            <person name="Moore K.A."/>
            <person name="Paszkiewicz K."/>
            <person name="Jones T."/>
            <person name="Grant M."/>
            <person name="Ambacheew D."/>
            <person name="Muzemil S."/>
            <person name="Studholme D.J."/>
        </authorList>
    </citation>
    <scope>NUCLEOTIDE SEQUENCE [LARGE SCALE GENOMIC DNA]</scope>
</reference>
<feature type="region of interest" description="Disordered" evidence="1">
    <location>
        <begin position="104"/>
        <end position="135"/>
    </location>
</feature>
<dbReference type="PANTHER" id="PTHR34539:SF19">
    <property type="entry name" value="T6J4.11 PROTEIN"/>
    <property type="match status" value="1"/>
</dbReference>
<evidence type="ECO:0000313" key="2">
    <source>
        <dbReference type="EMBL" id="RRT32210.1"/>
    </source>
</evidence>
<gene>
    <name evidence="2" type="ORF">B296_00055688</name>
</gene>
<feature type="non-terminal residue" evidence="2">
    <location>
        <position position="1"/>
    </location>
</feature>
<organism evidence="2 3">
    <name type="scientific">Ensete ventricosum</name>
    <name type="common">Abyssinian banana</name>
    <name type="synonym">Musa ensete</name>
    <dbReference type="NCBI Taxonomy" id="4639"/>
    <lineage>
        <taxon>Eukaryota</taxon>
        <taxon>Viridiplantae</taxon>
        <taxon>Streptophyta</taxon>
        <taxon>Embryophyta</taxon>
        <taxon>Tracheophyta</taxon>
        <taxon>Spermatophyta</taxon>
        <taxon>Magnoliopsida</taxon>
        <taxon>Liliopsida</taxon>
        <taxon>Zingiberales</taxon>
        <taxon>Musaceae</taxon>
        <taxon>Ensete</taxon>
    </lineage>
</organism>
<dbReference type="Proteomes" id="UP000287651">
    <property type="component" value="Unassembled WGS sequence"/>
</dbReference>
<accession>A0A426WY25</accession>
<protein>
    <submittedName>
        <fullName evidence="2">Uncharacterized protein</fullName>
    </submittedName>
</protein>
<feature type="region of interest" description="Disordered" evidence="1">
    <location>
        <begin position="1"/>
        <end position="43"/>
    </location>
</feature>
<dbReference type="AlphaFoldDB" id="A0A426WY25"/>
<dbReference type="PANTHER" id="PTHR34539">
    <property type="entry name" value="T6J4.11 PROTEIN"/>
    <property type="match status" value="1"/>
</dbReference>
<sequence>FPFYPPPKYKSSFSLAMEESGDHKRRRGEDEGDGFPEISSPEAKRIRENLLLDDILDDDSGAGDQDLASVMKSLEDEIALPSPPPQPQSVVAIDQPDLGYLFEASDDELGLPPPPPAPSMSDEPPEADVAVAPGVGGEMDGVGFGQIWGFDDEINGYGWLDEFGIRPEERAEAELNGVVFDGGLFDYADLPWRSETLPAL</sequence>
<name>A0A426WY25_ENSVE</name>
<evidence type="ECO:0000256" key="1">
    <source>
        <dbReference type="SAM" id="MobiDB-lite"/>
    </source>
</evidence>